<dbReference type="InterPro" id="IPR001544">
    <property type="entry name" value="Aminotrans_IV"/>
</dbReference>
<dbReference type="Proteomes" id="UP001595387">
    <property type="component" value="Unassembled WGS sequence"/>
</dbReference>
<sequence>MMNPGTPFLLFDFETKKGSESPYVFKNPVRVYQTNDLQEITTIFSKVEEAVDRGYYVAGCVSYEAAPAFDPTLSIHSQSAFPLVWFAVFDSPANIEIQAPNEPYHVTEWTYDLSYNQYQAAMVKIKDAIEAGNTYQINYTSRLHAQFFGDDFSFYQQLARNQQASYSAYLNMGRFRVLSASPELFFRVADNRITTKPMKGTAKRGRYPTEDRFLKEQLKRSEKDQAENLMIVDLIRNDLGRISVPGSVRVPNLFAVESYPTVHQMTSTIEAELEEHTTIFDWFQALFPCGSITGAPKMSTMDYIAKLEQSPRDVYCGAVGFITPNREATFNVPIRTVLLDTDQNKAIYGVGGGITWDSTVEGEYEEMVTKAQLLTERRPEFQLLESLGLVDGNYPLLKEHLNRLIDSARYFNFKINEQDVKNHLEQLKSTLADGKYKVRLLTDRSGEISIESSPLANTQEPVTCSLAKSPIDSRDPYLYHKTTNRTIYEKHQQQALNHIFSVLLWNEQREITEFTTGNVVVKQGSKFYTPPIVCGLLGGTFRKQLLDQGIIEEKRIKKEDLGVYDEIWFINGVRGWLRVDLTLS</sequence>
<accession>A0ABV7A523</accession>
<dbReference type="NCBIfam" id="TIGR00553">
    <property type="entry name" value="pabB"/>
    <property type="match status" value="1"/>
</dbReference>
<dbReference type="InterPro" id="IPR015890">
    <property type="entry name" value="Chorismate_C"/>
</dbReference>
<dbReference type="Gene3D" id="3.30.470.10">
    <property type="match status" value="1"/>
</dbReference>
<keyword evidence="2" id="KW-0808">Transferase</keyword>
<dbReference type="SUPFAM" id="SSF56752">
    <property type="entry name" value="D-aminoacid aminotransferase-like PLP-dependent enzymes"/>
    <property type="match status" value="1"/>
</dbReference>
<dbReference type="EMBL" id="JBHRRZ010000013">
    <property type="protein sequence ID" value="MFC2948142.1"/>
    <property type="molecule type" value="Genomic_DNA"/>
</dbReference>
<evidence type="ECO:0000313" key="3">
    <source>
        <dbReference type="Proteomes" id="UP001595387"/>
    </source>
</evidence>
<keyword evidence="2" id="KW-0032">Aminotransferase</keyword>
<gene>
    <name evidence="2" type="primary">pabB</name>
    <name evidence="2" type="ORF">ACFODW_07285</name>
</gene>
<dbReference type="Pfam" id="PF00425">
    <property type="entry name" value="Chorismate_bind"/>
    <property type="match status" value="1"/>
</dbReference>
<dbReference type="InterPro" id="IPR036038">
    <property type="entry name" value="Aminotransferase-like"/>
</dbReference>
<keyword evidence="3" id="KW-1185">Reference proteome</keyword>
<dbReference type="InterPro" id="IPR005802">
    <property type="entry name" value="ADC_synth_comp_1"/>
</dbReference>
<dbReference type="Gene3D" id="3.20.10.10">
    <property type="entry name" value="D-amino Acid Aminotransferase, subunit A, domain 2"/>
    <property type="match status" value="1"/>
</dbReference>
<evidence type="ECO:0000259" key="1">
    <source>
        <dbReference type="Pfam" id="PF00425"/>
    </source>
</evidence>
<dbReference type="EC" id="2.6.1.85" evidence="2"/>
<evidence type="ECO:0000313" key="2">
    <source>
        <dbReference type="EMBL" id="MFC2948142.1"/>
    </source>
</evidence>
<dbReference type="InterPro" id="IPR005801">
    <property type="entry name" value="ADC_synthase"/>
</dbReference>
<organism evidence="2 3">
    <name type="scientific">Virgibacillus sediminis</name>
    <dbReference type="NCBI Taxonomy" id="202260"/>
    <lineage>
        <taxon>Bacteria</taxon>
        <taxon>Bacillati</taxon>
        <taxon>Bacillota</taxon>
        <taxon>Bacilli</taxon>
        <taxon>Bacillales</taxon>
        <taxon>Bacillaceae</taxon>
        <taxon>Virgibacillus</taxon>
    </lineage>
</organism>
<dbReference type="Pfam" id="PF01063">
    <property type="entry name" value="Aminotran_4"/>
    <property type="match status" value="1"/>
</dbReference>
<feature type="domain" description="Chorismate-utilising enzyme C-terminal" evidence="1">
    <location>
        <begin position="116"/>
        <end position="370"/>
    </location>
</feature>
<dbReference type="Gene3D" id="3.60.120.10">
    <property type="entry name" value="Anthranilate synthase"/>
    <property type="match status" value="1"/>
</dbReference>
<dbReference type="InterPro" id="IPR019999">
    <property type="entry name" value="Anth_synth_I-like"/>
</dbReference>
<proteinExistence type="predicted"/>
<comment type="caution">
    <text evidence="2">The sequence shown here is derived from an EMBL/GenBank/DDBJ whole genome shotgun (WGS) entry which is preliminary data.</text>
</comment>
<dbReference type="PRINTS" id="PR00095">
    <property type="entry name" value="ANTSNTHASEI"/>
</dbReference>
<dbReference type="InterPro" id="IPR043132">
    <property type="entry name" value="BCAT-like_C"/>
</dbReference>
<dbReference type="GO" id="GO:0046820">
    <property type="term" value="F:4-amino-4-deoxychorismate synthase activity"/>
    <property type="evidence" value="ECO:0007669"/>
    <property type="project" value="UniProtKB-EC"/>
</dbReference>
<reference evidence="3" key="1">
    <citation type="journal article" date="2019" name="Int. J. Syst. Evol. Microbiol.">
        <title>The Global Catalogue of Microorganisms (GCM) 10K type strain sequencing project: providing services to taxonomists for standard genome sequencing and annotation.</title>
        <authorList>
            <consortium name="The Broad Institute Genomics Platform"/>
            <consortium name="The Broad Institute Genome Sequencing Center for Infectious Disease"/>
            <person name="Wu L."/>
            <person name="Ma J."/>
        </authorList>
    </citation>
    <scope>NUCLEOTIDE SEQUENCE [LARGE SCALE GENOMIC DNA]</scope>
    <source>
        <strain evidence="3">KCTC 13193</strain>
    </source>
</reference>
<dbReference type="InterPro" id="IPR043131">
    <property type="entry name" value="BCAT-like_N"/>
</dbReference>
<dbReference type="PANTHER" id="PTHR11236">
    <property type="entry name" value="AMINOBENZOATE/ANTHRANILATE SYNTHASE"/>
    <property type="match status" value="1"/>
</dbReference>
<dbReference type="PANTHER" id="PTHR11236:SF50">
    <property type="entry name" value="AMINODEOXYCHORISMATE SYNTHASE COMPONENT 1"/>
    <property type="match status" value="1"/>
</dbReference>
<name>A0ABV7A523_9BACI</name>
<dbReference type="SUPFAM" id="SSF56322">
    <property type="entry name" value="ADC synthase"/>
    <property type="match status" value="1"/>
</dbReference>
<protein>
    <submittedName>
        <fullName evidence="2">Aminodeoxychorismate synthase component I</fullName>
        <ecNumber evidence="2">2.6.1.85</ecNumber>
    </submittedName>
</protein>